<dbReference type="EMBL" id="QDKL01000001">
    <property type="protein sequence ID" value="RZF22691.1"/>
    <property type="molecule type" value="Genomic_DNA"/>
</dbReference>
<comment type="caution">
    <text evidence="1">The sequence shown here is derived from an EMBL/GenBank/DDBJ whole genome shotgun (WGS) entry which is preliminary data.</text>
</comment>
<evidence type="ECO:0008006" key="3">
    <source>
        <dbReference type="Google" id="ProtNLM"/>
    </source>
</evidence>
<proteinExistence type="predicted"/>
<reference evidence="2" key="1">
    <citation type="journal article" date="2019" name="Int. J. Syst. Evol. Microbiol.">
        <title>Halobacteriovorax valvorus sp. nov., a novel prokaryotic predator isolated from coastal seawater of China.</title>
        <authorList>
            <person name="Chen M.-X."/>
        </authorList>
    </citation>
    <scope>NUCLEOTIDE SEQUENCE [LARGE SCALE GENOMIC DNA]</scope>
    <source>
        <strain evidence="2">BL9</strain>
    </source>
</reference>
<protein>
    <recommendedName>
        <fullName evidence="3">Phage gp6-like head-tail connector protein</fullName>
    </recommendedName>
</protein>
<name>A0ABY0IIB4_9BACT</name>
<dbReference type="RefSeq" id="WP_114705635.1">
    <property type="nucleotide sequence ID" value="NZ_QDKL01000001.1"/>
</dbReference>
<sequence length="100" mass="11262">MEMQNHSKLTIDIDTTELTPAQLRAIKTINMLMAHIITTEDEADFFDGTAETMRLCASLVKQSRFCHQDSSIPYGDQALEFAIEALTELMESSSVVKYDN</sequence>
<evidence type="ECO:0000313" key="2">
    <source>
        <dbReference type="Proteomes" id="UP000443582"/>
    </source>
</evidence>
<keyword evidence="2" id="KW-1185">Reference proteome</keyword>
<evidence type="ECO:0000313" key="1">
    <source>
        <dbReference type="EMBL" id="RZF22691.1"/>
    </source>
</evidence>
<dbReference type="Proteomes" id="UP000443582">
    <property type="component" value="Unassembled WGS sequence"/>
</dbReference>
<accession>A0ABY0IIB4</accession>
<gene>
    <name evidence="1" type="ORF">DAY19_02655</name>
</gene>
<organism evidence="1 2">
    <name type="scientific">Halobacteriovorax vibrionivorans</name>
    <dbReference type="NCBI Taxonomy" id="2152716"/>
    <lineage>
        <taxon>Bacteria</taxon>
        <taxon>Pseudomonadati</taxon>
        <taxon>Bdellovibrionota</taxon>
        <taxon>Bacteriovoracia</taxon>
        <taxon>Bacteriovoracales</taxon>
        <taxon>Halobacteriovoraceae</taxon>
        <taxon>Halobacteriovorax</taxon>
    </lineage>
</organism>